<dbReference type="OrthoDB" id="1816569at2"/>
<dbReference type="GO" id="GO:0005737">
    <property type="term" value="C:cytoplasm"/>
    <property type="evidence" value="ECO:0007669"/>
    <property type="project" value="TreeGrafter"/>
</dbReference>
<dbReference type="PROSITE" id="PS51257">
    <property type="entry name" value="PROKAR_LIPOPROTEIN"/>
    <property type="match status" value="1"/>
</dbReference>
<dbReference type="PANTHER" id="PTHR46333">
    <property type="entry name" value="CYTOKINESIS PROTEIN 3"/>
    <property type="match status" value="1"/>
</dbReference>
<dbReference type="eggNOG" id="COG5279">
    <property type="taxonomic scope" value="Bacteria"/>
</dbReference>
<comment type="caution">
    <text evidence="2">The sequence shown here is derived from an EMBL/GenBank/DDBJ whole genome shotgun (WGS) entry which is preliminary data.</text>
</comment>
<name>E9SCF6_RUMAL</name>
<keyword evidence="3" id="KW-1185">Reference proteome</keyword>
<proteinExistence type="predicted"/>
<keyword evidence="2" id="KW-0449">Lipoprotein</keyword>
<feature type="domain" description="Transglutaminase-like" evidence="1">
    <location>
        <begin position="202"/>
        <end position="258"/>
    </location>
</feature>
<dbReference type="Gene3D" id="3.10.620.30">
    <property type="match status" value="1"/>
</dbReference>
<evidence type="ECO:0000313" key="2">
    <source>
        <dbReference type="EMBL" id="EGC03040.1"/>
    </source>
</evidence>
<dbReference type="InterPro" id="IPR038765">
    <property type="entry name" value="Papain-like_cys_pep_sf"/>
</dbReference>
<dbReference type="STRING" id="246199.CUS_5869"/>
<dbReference type="RefSeq" id="WP_002849735.1">
    <property type="nucleotide sequence ID" value="NZ_ADKM02000080.1"/>
</dbReference>
<dbReference type="SMART" id="SM00460">
    <property type="entry name" value="TGc"/>
    <property type="match status" value="1"/>
</dbReference>
<dbReference type="SUPFAM" id="SSF54001">
    <property type="entry name" value="Cysteine proteinases"/>
    <property type="match status" value="1"/>
</dbReference>
<dbReference type="EMBL" id="ADKM02000080">
    <property type="protein sequence ID" value="EGC03040.1"/>
    <property type="molecule type" value="Genomic_DNA"/>
</dbReference>
<dbReference type="InterPro" id="IPR052557">
    <property type="entry name" value="CAP/Cytokinesis_protein"/>
</dbReference>
<dbReference type="PANTHER" id="PTHR46333:SF2">
    <property type="entry name" value="CYTOKINESIS PROTEIN 3"/>
    <property type="match status" value="1"/>
</dbReference>
<accession>E9SCF6</accession>
<evidence type="ECO:0000259" key="1">
    <source>
        <dbReference type="SMART" id="SM00460"/>
    </source>
</evidence>
<evidence type="ECO:0000313" key="3">
    <source>
        <dbReference type="Proteomes" id="UP000004259"/>
    </source>
</evidence>
<gene>
    <name evidence="2" type="ORF">CUS_5869</name>
</gene>
<dbReference type="Proteomes" id="UP000004259">
    <property type="component" value="Unassembled WGS sequence"/>
</dbReference>
<reference evidence="2 3" key="1">
    <citation type="submission" date="2011-02" db="EMBL/GenBank/DDBJ databases">
        <authorList>
            <person name="Nelson K.E."/>
            <person name="Sutton G."/>
            <person name="Torralba M."/>
            <person name="Durkin S."/>
            <person name="Harkins D."/>
            <person name="Montgomery R."/>
            <person name="Ziemer C."/>
            <person name="Klaassens E."/>
            <person name="Ocuiv P."/>
            <person name="Morrison M."/>
        </authorList>
    </citation>
    <scope>NUCLEOTIDE SEQUENCE [LARGE SCALE GENOMIC DNA]</scope>
    <source>
        <strain evidence="2 3">8</strain>
    </source>
</reference>
<dbReference type="AlphaFoldDB" id="E9SCF6"/>
<organism evidence="2 3">
    <name type="scientific">Ruminococcus albus 8</name>
    <dbReference type="NCBI Taxonomy" id="246199"/>
    <lineage>
        <taxon>Bacteria</taxon>
        <taxon>Bacillati</taxon>
        <taxon>Bacillota</taxon>
        <taxon>Clostridia</taxon>
        <taxon>Eubacteriales</taxon>
        <taxon>Oscillospiraceae</taxon>
        <taxon>Ruminococcus</taxon>
    </lineage>
</organism>
<sequence length="303" mass="34282">MAEKVNRLGLWLFAAVYVGVTACGLTLAVRATQPRYHYEVRQDLSVHFDNADKVIEKVRSRLKERQKVIRITYSAKNSSLDDTDKLVRELMQFACAETDCPDEGDYIGCQLGGYNSAFTEERSDDGHKNVIEITPIYFTDAAQEFETDDAVREVIESLGLSDDAADEEKVSAVYEWVCDNVQYDHIHRRNDSYRLRSAAYGALVYRRATCMGYAVTVYRLLRELGVGCRVITGDAAGEYHAWNIVCIDGEWYNADATWDSMGGGRANYLKSDSDFGDHVREEKFETAEFRAQYPMAVTSLKGK</sequence>
<dbReference type="InterPro" id="IPR002931">
    <property type="entry name" value="Transglutaminase-like"/>
</dbReference>
<protein>
    <submittedName>
        <fullName evidence="2">Putative lipoprotein</fullName>
    </submittedName>
</protein>
<dbReference type="Pfam" id="PF01841">
    <property type="entry name" value="Transglut_core"/>
    <property type="match status" value="1"/>
</dbReference>